<proteinExistence type="predicted"/>
<organism evidence="1 2">
    <name type="scientific">Pseudocercospora eumusae</name>
    <dbReference type="NCBI Taxonomy" id="321146"/>
    <lineage>
        <taxon>Eukaryota</taxon>
        <taxon>Fungi</taxon>
        <taxon>Dikarya</taxon>
        <taxon>Ascomycota</taxon>
        <taxon>Pezizomycotina</taxon>
        <taxon>Dothideomycetes</taxon>
        <taxon>Dothideomycetidae</taxon>
        <taxon>Mycosphaerellales</taxon>
        <taxon>Mycosphaerellaceae</taxon>
        <taxon>Pseudocercospora</taxon>
    </lineage>
</organism>
<evidence type="ECO:0000313" key="1">
    <source>
        <dbReference type="EMBL" id="KXS97927.1"/>
    </source>
</evidence>
<reference evidence="1 2" key="1">
    <citation type="submission" date="2015-07" db="EMBL/GenBank/DDBJ databases">
        <title>Comparative genomics of the Sigatoka disease complex on banana suggests a link between parallel evolutionary changes in Pseudocercospora fijiensis and Pseudocercospora eumusae and increased virulence on the banana host.</title>
        <authorList>
            <person name="Chang T.-C."/>
            <person name="Salvucci A."/>
            <person name="Crous P.W."/>
            <person name="Stergiopoulos I."/>
        </authorList>
    </citation>
    <scope>NUCLEOTIDE SEQUENCE [LARGE SCALE GENOMIC DNA]</scope>
    <source>
        <strain evidence="1 2">CBS 114824</strain>
    </source>
</reference>
<protein>
    <submittedName>
        <fullName evidence="1">Uncharacterized protein</fullName>
    </submittedName>
</protein>
<accession>A0A139H649</accession>
<comment type="caution">
    <text evidence="1">The sequence shown here is derived from an EMBL/GenBank/DDBJ whole genome shotgun (WGS) entry which is preliminary data.</text>
</comment>
<gene>
    <name evidence="1" type="ORF">AC578_4387</name>
</gene>
<dbReference type="EMBL" id="LFZN01000129">
    <property type="protein sequence ID" value="KXS97927.1"/>
    <property type="molecule type" value="Genomic_DNA"/>
</dbReference>
<name>A0A139H649_9PEZI</name>
<sequence>MLGLSVALYNLDLLILNNMEPEEPTTAQTTAIAWAATATIQGLSFPMQLPKTSFPARSAAWPSFTFRGRGNLKVSMAAHWQ</sequence>
<dbReference type="Proteomes" id="UP000070133">
    <property type="component" value="Unassembled WGS sequence"/>
</dbReference>
<keyword evidence="2" id="KW-1185">Reference proteome</keyword>
<dbReference type="AlphaFoldDB" id="A0A139H649"/>
<evidence type="ECO:0000313" key="2">
    <source>
        <dbReference type="Proteomes" id="UP000070133"/>
    </source>
</evidence>